<dbReference type="Proteomes" id="UP000324800">
    <property type="component" value="Unassembled WGS sequence"/>
</dbReference>
<sequence length="109" mass="12679">MFGLSFYTTWGQLDYCRIETGETGHVDAFKGRVNWTIVELKRCLSDGEYKGAIRGQLDYCRIETAFTVALSRASTVGQLDYCRIETPHQGIVWKRQRRVNWTIVELKRN</sequence>
<evidence type="ECO:0000313" key="2">
    <source>
        <dbReference type="Proteomes" id="UP000324800"/>
    </source>
</evidence>
<accession>A0A5J4VQK2</accession>
<gene>
    <name evidence="1" type="ORF">EZS28_019938</name>
</gene>
<dbReference type="EMBL" id="SNRW01005712">
    <property type="protein sequence ID" value="KAA6384536.1"/>
    <property type="molecule type" value="Genomic_DNA"/>
</dbReference>
<reference evidence="1 2" key="1">
    <citation type="submission" date="2019-03" db="EMBL/GenBank/DDBJ databases">
        <title>Single cell metagenomics reveals metabolic interactions within the superorganism composed of flagellate Streblomastix strix and complex community of Bacteroidetes bacteria on its surface.</title>
        <authorList>
            <person name="Treitli S.C."/>
            <person name="Kolisko M."/>
            <person name="Husnik F."/>
            <person name="Keeling P."/>
            <person name="Hampl V."/>
        </authorList>
    </citation>
    <scope>NUCLEOTIDE SEQUENCE [LARGE SCALE GENOMIC DNA]</scope>
    <source>
        <strain evidence="1">ST1C</strain>
    </source>
</reference>
<protein>
    <submittedName>
        <fullName evidence="1">Uncharacterized protein</fullName>
    </submittedName>
</protein>
<comment type="caution">
    <text evidence="1">The sequence shown here is derived from an EMBL/GenBank/DDBJ whole genome shotgun (WGS) entry which is preliminary data.</text>
</comment>
<proteinExistence type="predicted"/>
<dbReference type="AlphaFoldDB" id="A0A5J4VQK2"/>
<organism evidence="1 2">
    <name type="scientific">Streblomastix strix</name>
    <dbReference type="NCBI Taxonomy" id="222440"/>
    <lineage>
        <taxon>Eukaryota</taxon>
        <taxon>Metamonada</taxon>
        <taxon>Preaxostyla</taxon>
        <taxon>Oxymonadida</taxon>
        <taxon>Streblomastigidae</taxon>
        <taxon>Streblomastix</taxon>
    </lineage>
</organism>
<name>A0A5J4VQK2_9EUKA</name>
<evidence type="ECO:0000313" key="1">
    <source>
        <dbReference type="EMBL" id="KAA6384536.1"/>
    </source>
</evidence>